<organism evidence="2 3">
    <name type="scientific">Piloderma croceum (strain F 1598)</name>
    <dbReference type="NCBI Taxonomy" id="765440"/>
    <lineage>
        <taxon>Eukaryota</taxon>
        <taxon>Fungi</taxon>
        <taxon>Dikarya</taxon>
        <taxon>Basidiomycota</taxon>
        <taxon>Agaricomycotina</taxon>
        <taxon>Agaricomycetes</taxon>
        <taxon>Agaricomycetidae</taxon>
        <taxon>Atheliales</taxon>
        <taxon>Atheliaceae</taxon>
        <taxon>Piloderma</taxon>
    </lineage>
</organism>
<dbReference type="HOGENOM" id="CLU_1856052_0_0_1"/>
<dbReference type="EMBL" id="KN833042">
    <property type="protein sequence ID" value="KIM75817.1"/>
    <property type="molecule type" value="Genomic_DNA"/>
</dbReference>
<keyword evidence="3" id="KW-1185">Reference proteome</keyword>
<reference evidence="2 3" key="1">
    <citation type="submission" date="2014-04" db="EMBL/GenBank/DDBJ databases">
        <authorList>
            <consortium name="DOE Joint Genome Institute"/>
            <person name="Kuo A."/>
            <person name="Tarkka M."/>
            <person name="Buscot F."/>
            <person name="Kohler A."/>
            <person name="Nagy L.G."/>
            <person name="Floudas D."/>
            <person name="Copeland A."/>
            <person name="Barry K.W."/>
            <person name="Cichocki N."/>
            <person name="Veneault-Fourrey C."/>
            <person name="LaButti K."/>
            <person name="Lindquist E.A."/>
            <person name="Lipzen A."/>
            <person name="Lundell T."/>
            <person name="Morin E."/>
            <person name="Murat C."/>
            <person name="Sun H."/>
            <person name="Tunlid A."/>
            <person name="Henrissat B."/>
            <person name="Grigoriev I.V."/>
            <person name="Hibbett D.S."/>
            <person name="Martin F."/>
            <person name="Nordberg H.P."/>
            <person name="Cantor M.N."/>
            <person name="Hua S.X."/>
        </authorList>
    </citation>
    <scope>NUCLEOTIDE SEQUENCE [LARGE SCALE GENOMIC DNA]</scope>
    <source>
        <strain evidence="2 3">F 1598</strain>
    </source>
</reference>
<keyword evidence="1" id="KW-0812">Transmembrane</keyword>
<keyword evidence="1" id="KW-1133">Transmembrane helix</keyword>
<name>A0A0C3BEQ7_PILCF</name>
<proteinExistence type="predicted"/>
<feature type="transmembrane region" description="Helical" evidence="1">
    <location>
        <begin position="9"/>
        <end position="26"/>
    </location>
</feature>
<dbReference type="OrthoDB" id="3354157at2759"/>
<dbReference type="InParanoid" id="A0A0C3BEQ7"/>
<accession>A0A0C3BEQ7</accession>
<dbReference type="Proteomes" id="UP000054166">
    <property type="component" value="Unassembled WGS sequence"/>
</dbReference>
<gene>
    <name evidence="2" type="ORF">PILCRDRAFT_665725</name>
</gene>
<evidence type="ECO:0000256" key="1">
    <source>
        <dbReference type="SAM" id="Phobius"/>
    </source>
</evidence>
<evidence type="ECO:0000313" key="2">
    <source>
        <dbReference type="EMBL" id="KIM75817.1"/>
    </source>
</evidence>
<keyword evidence="1" id="KW-0472">Membrane</keyword>
<reference evidence="3" key="2">
    <citation type="submission" date="2015-01" db="EMBL/GenBank/DDBJ databases">
        <title>Evolutionary Origins and Diversification of the Mycorrhizal Mutualists.</title>
        <authorList>
            <consortium name="DOE Joint Genome Institute"/>
            <consortium name="Mycorrhizal Genomics Consortium"/>
            <person name="Kohler A."/>
            <person name="Kuo A."/>
            <person name="Nagy L.G."/>
            <person name="Floudas D."/>
            <person name="Copeland A."/>
            <person name="Barry K.W."/>
            <person name="Cichocki N."/>
            <person name="Veneault-Fourrey C."/>
            <person name="LaButti K."/>
            <person name="Lindquist E.A."/>
            <person name="Lipzen A."/>
            <person name="Lundell T."/>
            <person name="Morin E."/>
            <person name="Murat C."/>
            <person name="Riley R."/>
            <person name="Ohm R."/>
            <person name="Sun H."/>
            <person name="Tunlid A."/>
            <person name="Henrissat B."/>
            <person name="Grigoriev I.V."/>
            <person name="Hibbett D.S."/>
            <person name="Martin F."/>
        </authorList>
    </citation>
    <scope>NUCLEOTIDE SEQUENCE [LARGE SCALE GENOMIC DNA]</scope>
    <source>
        <strain evidence="3">F 1598</strain>
    </source>
</reference>
<evidence type="ECO:0000313" key="3">
    <source>
        <dbReference type="Proteomes" id="UP000054166"/>
    </source>
</evidence>
<dbReference type="AlphaFoldDB" id="A0A0C3BEQ7"/>
<protein>
    <submittedName>
        <fullName evidence="2">Uncharacterized protein</fullName>
    </submittedName>
</protein>
<sequence>MSQLLRDGVLYFIGLFLAAITNVIIIKFAPALYITAFFSFYRCLAITFCSRLMLNLRGILLRPPLQDADDTIIANMSALVFSDYPQDATATVPSMMEDAEGPEVESYRLEYMQASMVQNLRTVGIQKYWQPNSNLTQV</sequence>